<dbReference type="InterPro" id="IPR044068">
    <property type="entry name" value="CB"/>
</dbReference>
<comment type="similarity">
    <text evidence="1">Belongs to the 'phage' integrase family.</text>
</comment>
<dbReference type="Pfam" id="PF13356">
    <property type="entry name" value="Arm-DNA-bind_3"/>
    <property type="match status" value="1"/>
</dbReference>
<evidence type="ECO:0000256" key="2">
    <source>
        <dbReference type="ARBA" id="ARBA00022908"/>
    </source>
</evidence>
<accession>A0A1C3WP29</accession>
<evidence type="ECO:0000256" key="4">
    <source>
        <dbReference type="ARBA" id="ARBA00023172"/>
    </source>
</evidence>
<dbReference type="InterPro" id="IPR025166">
    <property type="entry name" value="Integrase_DNA_bind_dom"/>
</dbReference>
<evidence type="ECO:0000256" key="5">
    <source>
        <dbReference type="PROSITE-ProRule" id="PRU01248"/>
    </source>
</evidence>
<protein>
    <submittedName>
        <fullName evidence="8">Integrase</fullName>
    </submittedName>
</protein>
<dbReference type="GO" id="GO:0003677">
    <property type="term" value="F:DNA binding"/>
    <property type="evidence" value="ECO:0007669"/>
    <property type="project" value="UniProtKB-UniRule"/>
</dbReference>
<dbReference type="Pfam" id="PF00589">
    <property type="entry name" value="Phage_integrase"/>
    <property type="match status" value="1"/>
</dbReference>
<keyword evidence="2" id="KW-0229">DNA integration</keyword>
<dbReference type="InterPro" id="IPR010998">
    <property type="entry name" value="Integrase_recombinase_N"/>
</dbReference>
<dbReference type="CDD" id="cd00801">
    <property type="entry name" value="INT_P4_C"/>
    <property type="match status" value="1"/>
</dbReference>
<evidence type="ECO:0000313" key="9">
    <source>
        <dbReference type="Proteomes" id="UP000199101"/>
    </source>
</evidence>
<evidence type="ECO:0000313" key="8">
    <source>
        <dbReference type="EMBL" id="SCB41731.1"/>
    </source>
</evidence>
<dbReference type="SUPFAM" id="SSF56349">
    <property type="entry name" value="DNA breaking-rejoining enzymes"/>
    <property type="match status" value="1"/>
</dbReference>
<name>A0A1C3WP29_9HYPH</name>
<dbReference type="Gene3D" id="1.10.443.10">
    <property type="entry name" value="Intergrase catalytic core"/>
    <property type="match status" value="1"/>
</dbReference>
<dbReference type="PROSITE" id="PS51898">
    <property type="entry name" value="TYR_RECOMBINASE"/>
    <property type="match status" value="1"/>
</dbReference>
<dbReference type="InterPro" id="IPR050808">
    <property type="entry name" value="Phage_Integrase"/>
</dbReference>
<gene>
    <name evidence="8" type="ORF">GA0061103_5912</name>
</gene>
<dbReference type="InterPro" id="IPR038488">
    <property type="entry name" value="Integrase_DNA-bd_sf"/>
</dbReference>
<sequence>MPKLSTLSILATVHFMVEAMVSNRLTDIKIKAIKKPGIYADGDGLYLRMHAAGSKSWFFIYSRDGKRRELGLGGFGGTAPVSLALARRKADELRVMLANGIDPHAEKVAARSVSEKTFRKVAEQFIADRDDWKEHTRKEWERHLFEHAAILANTQIDAVTTDLVEATLKPLWEKRVTTGQRVRGKIESVLDYATVKKMRTGDNPARWSGHLEHLLTKAGRVTGANHKAMRYEDVPAFFSSLGDSSVEQLIRFILLTAVRSGEARLAEWDEIDLGAKIWTIPKERTKTGRELIVPLTDQAIASLPEQGKGLVFTQDDQALPIMAMPNWIRKNKPDITMHGFRSAFRDFAGDKTEFPREIAEMALGHKVGNAVEQAYRRSDALEKRRQLMETWAKYLSV</sequence>
<dbReference type="Gene3D" id="3.30.160.390">
    <property type="entry name" value="Integrase, DNA-binding domain"/>
    <property type="match status" value="1"/>
</dbReference>
<proteinExistence type="inferred from homology"/>
<dbReference type="InterPro" id="IPR011010">
    <property type="entry name" value="DNA_brk_join_enz"/>
</dbReference>
<evidence type="ECO:0000259" key="6">
    <source>
        <dbReference type="PROSITE" id="PS51898"/>
    </source>
</evidence>
<reference evidence="9" key="1">
    <citation type="submission" date="2016-08" db="EMBL/GenBank/DDBJ databases">
        <authorList>
            <person name="Varghese N."/>
            <person name="Submissions Spin"/>
        </authorList>
    </citation>
    <scope>NUCLEOTIDE SEQUENCE [LARGE SCALE GENOMIC DNA]</scope>
    <source>
        <strain evidence="9">HAMBI 2975</strain>
    </source>
</reference>
<evidence type="ECO:0000256" key="1">
    <source>
        <dbReference type="ARBA" id="ARBA00008857"/>
    </source>
</evidence>
<dbReference type="AlphaFoldDB" id="A0A1C3WP29"/>
<dbReference type="InterPro" id="IPR013762">
    <property type="entry name" value="Integrase-like_cat_sf"/>
</dbReference>
<evidence type="ECO:0000256" key="3">
    <source>
        <dbReference type="ARBA" id="ARBA00023125"/>
    </source>
</evidence>
<dbReference type="PANTHER" id="PTHR30629">
    <property type="entry name" value="PROPHAGE INTEGRASE"/>
    <property type="match status" value="1"/>
</dbReference>
<organism evidence="8 9">
    <name type="scientific">Rhizobium multihospitium</name>
    <dbReference type="NCBI Taxonomy" id="410764"/>
    <lineage>
        <taxon>Bacteria</taxon>
        <taxon>Pseudomonadati</taxon>
        <taxon>Pseudomonadota</taxon>
        <taxon>Alphaproteobacteria</taxon>
        <taxon>Hyphomicrobiales</taxon>
        <taxon>Rhizobiaceae</taxon>
        <taxon>Rhizobium/Agrobacterium group</taxon>
        <taxon>Rhizobium</taxon>
    </lineage>
</organism>
<dbReference type="GO" id="GO:0015074">
    <property type="term" value="P:DNA integration"/>
    <property type="evidence" value="ECO:0007669"/>
    <property type="project" value="UniProtKB-KW"/>
</dbReference>
<dbReference type="PROSITE" id="PS51900">
    <property type="entry name" value="CB"/>
    <property type="match status" value="1"/>
</dbReference>
<dbReference type="EMBL" id="FMAG01000006">
    <property type="protein sequence ID" value="SCB41731.1"/>
    <property type="molecule type" value="Genomic_DNA"/>
</dbReference>
<dbReference type="STRING" id="410764.GA0061103_5912"/>
<dbReference type="Proteomes" id="UP000199101">
    <property type="component" value="Unassembled WGS sequence"/>
</dbReference>
<dbReference type="InterPro" id="IPR053876">
    <property type="entry name" value="Phage_int_M"/>
</dbReference>
<keyword evidence="9" id="KW-1185">Reference proteome</keyword>
<feature type="domain" description="Tyr recombinase" evidence="6">
    <location>
        <begin position="224"/>
        <end position="388"/>
    </location>
</feature>
<dbReference type="Pfam" id="PF22022">
    <property type="entry name" value="Phage_int_M"/>
    <property type="match status" value="1"/>
</dbReference>
<dbReference type="RefSeq" id="WP_141694468.1">
    <property type="nucleotide sequence ID" value="NZ_FMAG01000006.1"/>
</dbReference>
<dbReference type="Gene3D" id="1.10.150.130">
    <property type="match status" value="1"/>
</dbReference>
<dbReference type="OrthoDB" id="9795573at2"/>
<keyword evidence="4" id="KW-0233">DNA recombination</keyword>
<dbReference type="InterPro" id="IPR002104">
    <property type="entry name" value="Integrase_catalytic"/>
</dbReference>
<dbReference type="GO" id="GO:0006310">
    <property type="term" value="P:DNA recombination"/>
    <property type="evidence" value="ECO:0007669"/>
    <property type="project" value="UniProtKB-KW"/>
</dbReference>
<evidence type="ECO:0000259" key="7">
    <source>
        <dbReference type="PROSITE" id="PS51900"/>
    </source>
</evidence>
<dbReference type="PANTHER" id="PTHR30629:SF2">
    <property type="entry name" value="PROPHAGE INTEGRASE INTS-RELATED"/>
    <property type="match status" value="1"/>
</dbReference>
<keyword evidence="3 5" id="KW-0238">DNA-binding</keyword>
<feature type="domain" description="Core-binding (CB)" evidence="7">
    <location>
        <begin position="116"/>
        <end position="194"/>
    </location>
</feature>